<dbReference type="HOGENOM" id="CLU_2501598_0_0_1"/>
<reference evidence="1" key="1">
    <citation type="submission" date="2015-04" db="UniProtKB">
        <authorList>
            <consortium name="EnsemblPlants"/>
        </authorList>
    </citation>
    <scope>IDENTIFICATION</scope>
</reference>
<organism evidence="1">
    <name type="scientific">Oryza glumipatula</name>
    <dbReference type="NCBI Taxonomy" id="40148"/>
    <lineage>
        <taxon>Eukaryota</taxon>
        <taxon>Viridiplantae</taxon>
        <taxon>Streptophyta</taxon>
        <taxon>Embryophyta</taxon>
        <taxon>Tracheophyta</taxon>
        <taxon>Spermatophyta</taxon>
        <taxon>Magnoliopsida</taxon>
        <taxon>Liliopsida</taxon>
        <taxon>Poales</taxon>
        <taxon>Poaceae</taxon>
        <taxon>BOP clade</taxon>
        <taxon>Oryzoideae</taxon>
        <taxon>Oryzeae</taxon>
        <taxon>Oryzinae</taxon>
        <taxon>Oryza</taxon>
    </lineage>
</organism>
<sequence length="86" mass="8862">MAPPLLTSMLTRRCGAGAGAGGDVLRVAAVAAPWTDLGEPLHLPPARRGRTPCNTPIYSYILLTVNANANANANGSGQSPRKVHST</sequence>
<reference evidence="1" key="2">
    <citation type="submission" date="2018-05" db="EMBL/GenBank/DDBJ databases">
        <title>OgluRS3 (Oryza glumaepatula Reference Sequence Version 3).</title>
        <authorList>
            <person name="Zhang J."/>
            <person name="Kudrna D."/>
            <person name="Lee S."/>
            <person name="Talag J."/>
            <person name="Welchert J."/>
            <person name="Wing R.A."/>
        </authorList>
    </citation>
    <scope>NUCLEOTIDE SEQUENCE [LARGE SCALE GENOMIC DNA]</scope>
</reference>
<dbReference type="Proteomes" id="UP000026961">
    <property type="component" value="Chromosome 5"/>
</dbReference>
<proteinExistence type="predicted"/>
<accession>A0A0D9ZU30</accession>
<dbReference type="EnsemblPlants" id="OGLUM05G02950.1">
    <property type="protein sequence ID" value="OGLUM05G02950.1"/>
    <property type="gene ID" value="OGLUM05G02950"/>
</dbReference>
<evidence type="ECO:0000313" key="2">
    <source>
        <dbReference type="Proteomes" id="UP000026961"/>
    </source>
</evidence>
<name>A0A0D9ZU30_9ORYZ</name>
<dbReference type="Gramene" id="OGLUM05G02950.1">
    <property type="protein sequence ID" value="OGLUM05G02950.1"/>
    <property type="gene ID" value="OGLUM05G02950"/>
</dbReference>
<dbReference type="AlphaFoldDB" id="A0A0D9ZU30"/>
<keyword evidence="2" id="KW-1185">Reference proteome</keyword>
<evidence type="ECO:0000313" key="1">
    <source>
        <dbReference type="EnsemblPlants" id="OGLUM05G02950.1"/>
    </source>
</evidence>
<protein>
    <submittedName>
        <fullName evidence="1">Uncharacterized protein</fullName>
    </submittedName>
</protein>